<evidence type="ECO:0000256" key="1">
    <source>
        <dbReference type="SAM" id="MobiDB-lite"/>
    </source>
</evidence>
<dbReference type="EMBL" id="JAODUO010000037">
    <property type="protein sequence ID" value="KAK2192170.1"/>
    <property type="molecule type" value="Genomic_DNA"/>
</dbReference>
<feature type="region of interest" description="Disordered" evidence="1">
    <location>
        <begin position="115"/>
        <end position="136"/>
    </location>
</feature>
<accession>A0AAD9PCD4</accession>
<evidence type="ECO:0000313" key="2">
    <source>
        <dbReference type="EMBL" id="KAK2192170.1"/>
    </source>
</evidence>
<keyword evidence="3" id="KW-1185">Reference proteome</keyword>
<organism evidence="2 3">
    <name type="scientific">Ridgeia piscesae</name>
    <name type="common">Tubeworm</name>
    <dbReference type="NCBI Taxonomy" id="27915"/>
    <lineage>
        <taxon>Eukaryota</taxon>
        <taxon>Metazoa</taxon>
        <taxon>Spiralia</taxon>
        <taxon>Lophotrochozoa</taxon>
        <taxon>Annelida</taxon>
        <taxon>Polychaeta</taxon>
        <taxon>Sedentaria</taxon>
        <taxon>Canalipalpata</taxon>
        <taxon>Sabellida</taxon>
        <taxon>Siboglinidae</taxon>
        <taxon>Ridgeia</taxon>
    </lineage>
</organism>
<feature type="region of interest" description="Disordered" evidence="1">
    <location>
        <begin position="1"/>
        <end position="77"/>
    </location>
</feature>
<feature type="compositionally biased region" description="Polar residues" evidence="1">
    <location>
        <begin position="1"/>
        <end position="13"/>
    </location>
</feature>
<dbReference type="AlphaFoldDB" id="A0AAD9PCD4"/>
<reference evidence="2" key="1">
    <citation type="journal article" date="2023" name="Mol. Biol. Evol.">
        <title>Third-Generation Sequencing Reveals the Adaptive Role of the Epigenome in Three Deep-Sea Polychaetes.</title>
        <authorList>
            <person name="Perez M."/>
            <person name="Aroh O."/>
            <person name="Sun Y."/>
            <person name="Lan Y."/>
            <person name="Juniper S.K."/>
            <person name="Young C.R."/>
            <person name="Angers B."/>
            <person name="Qian P.Y."/>
        </authorList>
    </citation>
    <scope>NUCLEOTIDE SEQUENCE</scope>
    <source>
        <strain evidence="2">R07B-5</strain>
    </source>
</reference>
<gene>
    <name evidence="2" type="ORF">NP493_37g06002</name>
</gene>
<name>A0AAD9PCD4_RIDPI</name>
<dbReference type="Proteomes" id="UP001209878">
    <property type="component" value="Unassembled WGS sequence"/>
</dbReference>
<comment type="caution">
    <text evidence="2">The sequence shown here is derived from an EMBL/GenBank/DDBJ whole genome shotgun (WGS) entry which is preliminary data.</text>
</comment>
<proteinExistence type="predicted"/>
<feature type="compositionally biased region" description="Polar residues" evidence="1">
    <location>
        <begin position="124"/>
        <end position="133"/>
    </location>
</feature>
<sequence length="151" mass="16928">MARSAANSTNIESPFQDVPSTPRVWRRTAESPAGIVPDLSLLQQHPDTAATPGMRRYQSVPRTPRSPGTPRPHVRPPYHLIARMRVSTTPVVTKSPQSDQVVPVHELHLERRQVLQRKRPHHQSPPQLQQAAVSNPDADFWDVFSGDNIFG</sequence>
<evidence type="ECO:0000313" key="3">
    <source>
        <dbReference type="Proteomes" id="UP001209878"/>
    </source>
</evidence>
<protein>
    <submittedName>
        <fullName evidence="2">Uncharacterized protein</fullName>
    </submittedName>
</protein>